<protein>
    <recommendedName>
        <fullName evidence="9">Major facilitator superfamily (MFS) profile domain-containing protein</fullName>
    </recommendedName>
</protein>
<feature type="transmembrane region" description="Helical" evidence="8">
    <location>
        <begin position="410"/>
        <end position="433"/>
    </location>
</feature>
<evidence type="ECO:0000256" key="3">
    <source>
        <dbReference type="ARBA" id="ARBA00022475"/>
    </source>
</evidence>
<evidence type="ECO:0000256" key="7">
    <source>
        <dbReference type="ARBA" id="ARBA00023251"/>
    </source>
</evidence>
<keyword evidence="6 8" id="KW-0472">Membrane</keyword>
<dbReference type="InterPro" id="IPR011701">
    <property type="entry name" value="MFS"/>
</dbReference>
<dbReference type="GO" id="GO:0046677">
    <property type="term" value="P:response to antibiotic"/>
    <property type="evidence" value="ECO:0007669"/>
    <property type="project" value="UniProtKB-KW"/>
</dbReference>
<evidence type="ECO:0000256" key="1">
    <source>
        <dbReference type="ARBA" id="ARBA00004651"/>
    </source>
</evidence>
<feature type="transmembrane region" description="Helical" evidence="8">
    <location>
        <begin position="313"/>
        <end position="332"/>
    </location>
</feature>
<dbReference type="Pfam" id="PF07690">
    <property type="entry name" value="MFS_1"/>
    <property type="match status" value="1"/>
</dbReference>
<dbReference type="InterPro" id="IPR036259">
    <property type="entry name" value="MFS_trans_sf"/>
</dbReference>
<keyword evidence="3" id="KW-1003">Cell membrane</keyword>
<comment type="subcellular location">
    <subcellularLocation>
        <location evidence="1">Cell membrane</location>
        <topology evidence="1">Multi-pass membrane protein</topology>
    </subcellularLocation>
</comment>
<feature type="transmembrane region" description="Helical" evidence="8">
    <location>
        <begin position="145"/>
        <end position="162"/>
    </location>
</feature>
<gene>
    <name evidence="10" type="ORF">BFF78_19375</name>
</gene>
<feature type="transmembrane region" description="Helical" evidence="8">
    <location>
        <begin position="208"/>
        <end position="228"/>
    </location>
</feature>
<feature type="transmembrane region" description="Helical" evidence="8">
    <location>
        <begin position="115"/>
        <end position="139"/>
    </location>
</feature>
<evidence type="ECO:0000313" key="11">
    <source>
        <dbReference type="Proteomes" id="UP000094960"/>
    </source>
</evidence>
<dbReference type="PANTHER" id="PTHR42718:SF46">
    <property type="entry name" value="BLR6921 PROTEIN"/>
    <property type="match status" value="1"/>
</dbReference>
<reference evidence="11" key="1">
    <citation type="submission" date="2016-09" db="EMBL/GenBank/DDBJ databases">
        <title>Streptomyces puniciscabiei strain:TW1S1 Genome sequencing and assembly.</title>
        <authorList>
            <person name="Kim M.-K."/>
            <person name="Kim S.B."/>
        </authorList>
    </citation>
    <scope>NUCLEOTIDE SEQUENCE [LARGE SCALE GENOMIC DNA]</scope>
    <source>
        <strain evidence="11">TW1S1</strain>
    </source>
</reference>
<feature type="transmembrane region" description="Helical" evidence="8">
    <location>
        <begin position="27"/>
        <end position="45"/>
    </location>
</feature>
<evidence type="ECO:0000313" key="10">
    <source>
        <dbReference type="EMBL" id="AOR37184.1"/>
    </source>
</evidence>
<feature type="transmembrane region" description="Helical" evidence="8">
    <location>
        <begin position="82"/>
        <end position="103"/>
    </location>
</feature>
<dbReference type="SUPFAM" id="SSF103473">
    <property type="entry name" value="MFS general substrate transporter"/>
    <property type="match status" value="1"/>
</dbReference>
<accession>A0A1D7YNT8</accession>
<dbReference type="AlphaFoldDB" id="A0A1D7YNT8"/>
<keyword evidence="5 8" id="KW-1133">Transmembrane helix</keyword>
<keyword evidence="2" id="KW-0813">Transport</keyword>
<evidence type="ECO:0000256" key="8">
    <source>
        <dbReference type="SAM" id="Phobius"/>
    </source>
</evidence>
<evidence type="ECO:0000256" key="2">
    <source>
        <dbReference type="ARBA" id="ARBA00022448"/>
    </source>
</evidence>
<evidence type="ECO:0000259" key="9">
    <source>
        <dbReference type="PROSITE" id="PS50850"/>
    </source>
</evidence>
<keyword evidence="11" id="KW-1185">Reference proteome</keyword>
<dbReference type="InterPro" id="IPR020846">
    <property type="entry name" value="MFS_dom"/>
</dbReference>
<dbReference type="Proteomes" id="UP000094960">
    <property type="component" value="Chromosome"/>
</dbReference>
<dbReference type="NCBIfam" id="TIGR00711">
    <property type="entry name" value="efflux_EmrB"/>
    <property type="match status" value="1"/>
</dbReference>
<dbReference type="PROSITE" id="PS50850">
    <property type="entry name" value="MFS"/>
    <property type="match status" value="1"/>
</dbReference>
<feature type="transmembrane region" description="Helical" evidence="8">
    <location>
        <begin position="279"/>
        <end position="301"/>
    </location>
</feature>
<dbReference type="GO" id="GO:0005886">
    <property type="term" value="C:plasma membrane"/>
    <property type="evidence" value="ECO:0007669"/>
    <property type="project" value="UniProtKB-SubCell"/>
</dbReference>
<dbReference type="EMBL" id="CP017248">
    <property type="protein sequence ID" value="AOR37184.1"/>
    <property type="molecule type" value="Genomic_DNA"/>
</dbReference>
<dbReference type="KEGG" id="spun:BFF78_19375"/>
<dbReference type="GO" id="GO:0022857">
    <property type="term" value="F:transmembrane transporter activity"/>
    <property type="evidence" value="ECO:0007669"/>
    <property type="project" value="InterPro"/>
</dbReference>
<organism evidence="10 11">
    <name type="scientific">Streptomyces fodineus</name>
    <dbReference type="NCBI Taxonomy" id="1904616"/>
    <lineage>
        <taxon>Bacteria</taxon>
        <taxon>Bacillati</taxon>
        <taxon>Actinomycetota</taxon>
        <taxon>Actinomycetes</taxon>
        <taxon>Kitasatosporales</taxon>
        <taxon>Streptomycetaceae</taxon>
        <taxon>Streptomyces</taxon>
    </lineage>
</organism>
<feature type="transmembrane region" description="Helical" evidence="8">
    <location>
        <begin position="57"/>
        <end position="76"/>
    </location>
</feature>
<evidence type="ECO:0000256" key="6">
    <source>
        <dbReference type="ARBA" id="ARBA00023136"/>
    </source>
</evidence>
<dbReference type="PANTHER" id="PTHR42718">
    <property type="entry name" value="MAJOR FACILITATOR SUPERFAMILY MULTIDRUG TRANSPORTER MFSC"/>
    <property type="match status" value="1"/>
</dbReference>
<dbReference type="Gene3D" id="1.20.1250.20">
    <property type="entry name" value="MFS general substrate transporter like domains"/>
    <property type="match status" value="2"/>
</dbReference>
<evidence type="ECO:0000256" key="4">
    <source>
        <dbReference type="ARBA" id="ARBA00022692"/>
    </source>
</evidence>
<sequence>MAQLDGALVNIGLATITADLHTTLRTAQWIVSAYLLALVMGLPLCGWATRRIGASRLWLWSLGAFTVASLLCAVAPSIEALIVFRAVQGIAGGLLLPVGQTVIVQVAGRELIGRVMSAAGAALVLAPALGPIAGGLLIAHISWPWLFLVNLPVGALGLWLGLRLLPRDTPRAAADGQRFDTGGFALIGVGLPAVTWAISQAGQPDTRTFASCYAPLAVGALLLAVFAVRSLRAGGRPLLNLGLFRGPVFAAASASSFCAGAVQYGALVIWALYFQAVRGYGVIDSGLAMLAFAVGAALVPLSGRLAERFGGGPVALAGALLTVAAAVPPALLDDRAPLAALQVCLFVLGVANALSVVPPSTAAYVSINPAEMPDAVTVINIFLRLGGAVGSALLVAVLGGLTGGAASFRPAFWCLAALGAVFAAAALVLTRAASPQPATRK</sequence>
<keyword evidence="7" id="KW-0046">Antibiotic resistance</keyword>
<feature type="transmembrane region" description="Helical" evidence="8">
    <location>
        <begin position="248"/>
        <end position="273"/>
    </location>
</feature>
<name>A0A1D7YNT8_9ACTN</name>
<feature type="transmembrane region" description="Helical" evidence="8">
    <location>
        <begin position="338"/>
        <end position="357"/>
    </location>
</feature>
<feature type="transmembrane region" description="Helical" evidence="8">
    <location>
        <begin position="183"/>
        <end position="202"/>
    </location>
</feature>
<dbReference type="InterPro" id="IPR004638">
    <property type="entry name" value="EmrB-like"/>
</dbReference>
<evidence type="ECO:0000256" key="5">
    <source>
        <dbReference type="ARBA" id="ARBA00022989"/>
    </source>
</evidence>
<feature type="transmembrane region" description="Helical" evidence="8">
    <location>
        <begin position="378"/>
        <end position="398"/>
    </location>
</feature>
<keyword evidence="4 8" id="KW-0812">Transmembrane</keyword>
<proteinExistence type="predicted"/>
<feature type="domain" description="Major facilitator superfamily (MFS) profile" evidence="9">
    <location>
        <begin position="1"/>
        <end position="434"/>
    </location>
</feature>